<dbReference type="RefSeq" id="WP_014808337.1">
    <property type="nucleotide sequence ID" value="NC_018025.1"/>
</dbReference>
<dbReference type="KEGG" id="dti:Desti_0443"/>
<dbReference type="Gene3D" id="3.20.20.210">
    <property type="match status" value="1"/>
</dbReference>
<dbReference type="GO" id="GO:0004853">
    <property type="term" value="F:uroporphyrinogen decarboxylase activity"/>
    <property type="evidence" value="ECO:0007669"/>
    <property type="project" value="InterPro"/>
</dbReference>
<dbReference type="EMBL" id="CP003360">
    <property type="protein sequence ID" value="AFM23178.1"/>
    <property type="molecule type" value="Genomic_DNA"/>
</dbReference>
<dbReference type="InterPro" id="IPR052024">
    <property type="entry name" value="Methanogen_methyltrans"/>
</dbReference>
<dbReference type="PANTHER" id="PTHR47099">
    <property type="entry name" value="METHYLCOBAMIDE:COM METHYLTRANSFERASE MTBA"/>
    <property type="match status" value="1"/>
</dbReference>
<dbReference type="Pfam" id="PF01208">
    <property type="entry name" value="URO-D"/>
    <property type="match status" value="1"/>
</dbReference>
<dbReference type="InterPro" id="IPR000257">
    <property type="entry name" value="Uroporphyrinogen_deCOase"/>
</dbReference>
<feature type="domain" description="Uroporphyrinogen decarboxylase (URO-D)" evidence="1">
    <location>
        <begin position="175"/>
        <end position="386"/>
    </location>
</feature>
<evidence type="ECO:0000313" key="2">
    <source>
        <dbReference type="EMBL" id="AFM23178.1"/>
    </source>
</evidence>
<protein>
    <submittedName>
        <fullName evidence="2">Uroporphyrinogen-III decarboxylase</fullName>
    </submittedName>
</protein>
<gene>
    <name evidence="2" type="ordered locus">Desti_0443</name>
</gene>
<evidence type="ECO:0000313" key="3">
    <source>
        <dbReference type="Proteomes" id="UP000006055"/>
    </source>
</evidence>
<organism evidence="2 3">
    <name type="scientific">Desulfomonile tiedjei (strain ATCC 49306 / DSM 6799 / DCB-1)</name>
    <dbReference type="NCBI Taxonomy" id="706587"/>
    <lineage>
        <taxon>Bacteria</taxon>
        <taxon>Pseudomonadati</taxon>
        <taxon>Thermodesulfobacteriota</taxon>
        <taxon>Desulfomonilia</taxon>
        <taxon>Desulfomonilales</taxon>
        <taxon>Desulfomonilaceae</taxon>
        <taxon>Desulfomonile</taxon>
    </lineage>
</organism>
<keyword evidence="3" id="KW-1185">Reference proteome</keyword>
<dbReference type="HOGENOM" id="CLU_059388_0_0_7"/>
<dbReference type="OrthoDB" id="1914371at2"/>
<evidence type="ECO:0000259" key="1">
    <source>
        <dbReference type="Pfam" id="PF01208"/>
    </source>
</evidence>
<dbReference type="PANTHER" id="PTHR47099:SF1">
    <property type="entry name" value="METHYLCOBAMIDE:COM METHYLTRANSFERASE MTBA"/>
    <property type="match status" value="1"/>
</dbReference>
<name>I4C0T7_DESTA</name>
<dbReference type="GO" id="GO:0006779">
    <property type="term" value="P:porphyrin-containing compound biosynthetic process"/>
    <property type="evidence" value="ECO:0007669"/>
    <property type="project" value="InterPro"/>
</dbReference>
<accession>I4C0T7</accession>
<dbReference type="SUPFAM" id="SSF51726">
    <property type="entry name" value="UROD/MetE-like"/>
    <property type="match status" value="1"/>
</dbReference>
<proteinExistence type="predicted"/>
<sequence>MSEDMKTVFEERLGRYHAAVALEPHDRIPIATGSNYFAEVYSGNTKQETLYDPDKWLQAEVKFCQDFPEIDVLRDNRVYGPLYDALDVKTYKLPGRDLPPDTQFQFVEQEYMKEDEYDDLINDPTGFMIDILLPRILGELGNRGSGRSYIAMWKAGVAMAQFAAIMRNRGMVLEQQCGMPQPMAGFFLAPFDVLADAFRGLTGTFLDMFRQPDKVQAACDVLVQEMAHMALSMADPLKRYPIFVPTHKAIFMSPEQFDTFYWPSFKKLMEILIDSGYNIRAYLEGDWAKHWHHMREMPKGRVLCDIDSQGDIYQAKKDLEGYQCIAGGVQDSMLILGTPDQVREHVRELCQTVGRGGGYIISAGCSFPYDAKPENFRAMVDAVMEYGWHDKTIKAKPKAAPAVGRVEALKPRRVLTPWEVKKAEIEPIMGDENLIKKHWEQLEGLAHTFMWQWSL</sequence>
<dbReference type="eggNOG" id="COG0407">
    <property type="taxonomic scope" value="Bacteria"/>
</dbReference>
<dbReference type="STRING" id="706587.Desti_0443"/>
<dbReference type="AlphaFoldDB" id="I4C0T7"/>
<dbReference type="Proteomes" id="UP000006055">
    <property type="component" value="Chromosome"/>
</dbReference>
<reference evidence="3" key="1">
    <citation type="submission" date="2012-06" db="EMBL/GenBank/DDBJ databases">
        <title>Complete sequence of chromosome of Desulfomonile tiedjei DSM 6799.</title>
        <authorList>
            <person name="Lucas S."/>
            <person name="Copeland A."/>
            <person name="Lapidus A."/>
            <person name="Glavina del Rio T."/>
            <person name="Dalin E."/>
            <person name="Tice H."/>
            <person name="Bruce D."/>
            <person name="Goodwin L."/>
            <person name="Pitluck S."/>
            <person name="Peters L."/>
            <person name="Ovchinnikova G."/>
            <person name="Zeytun A."/>
            <person name="Lu M."/>
            <person name="Kyrpides N."/>
            <person name="Mavromatis K."/>
            <person name="Ivanova N."/>
            <person name="Brettin T."/>
            <person name="Detter J.C."/>
            <person name="Han C."/>
            <person name="Larimer F."/>
            <person name="Land M."/>
            <person name="Hauser L."/>
            <person name="Markowitz V."/>
            <person name="Cheng J.-F."/>
            <person name="Hugenholtz P."/>
            <person name="Woyke T."/>
            <person name="Wu D."/>
            <person name="Spring S."/>
            <person name="Schroeder M."/>
            <person name="Brambilla E."/>
            <person name="Klenk H.-P."/>
            <person name="Eisen J.A."/>
        </authorList>
    </citation>
    <scope>NUCLEOTIDE SEQUENCE [LARGE SCALE GENOMIC DNA]</scope>
    <source>
        <strain evidence="3">ATCC 49306 / DSM 6799 / DCB-1</strain>
    </source>
</reference>
<dbReference type="InterPro" id="IPR038071">
    <property type="entry name" value="UROD/MetE-like_sf"/>
</dbReference>